<proteinExistence type="predicted"/>
<evidence type="ECO:0000313" key="2">
    <source>
        <dbReference type="EMBL" id="MFC4638860.1"/>
    </source>
</evidence>
<evidence type="ECO:0000256" key="1">
    <source>
        <dbReference type="SAM" id="MobiDB-lite"/>
    </source>
</evidence>
<dbReference type="Proteomes" id="UP001595952">
    <property type="component" value="Unassembled WGS sequence"/>
</dbReference>
<organism evidence="2 3">
    <name type="scientific">Deinococcus hohokamensis</name>
    <dbReference type="NCBI Taxonomy" id="309883"/>
    <lineage>
        <taxon>Bacteria</taxon>
        <taxon>Thermotogati</taxon>
        <taxon>Deinococcota</taxon>
        <taxon>Deinococci</taxon>
        <taxon>Deinococcales</taxon>
        <taxon>Deinococcaceae</taxon>
        <taxon>Deinococcus</taxon>
    </lineage>
</organism>
<name>A0ABV9IAY4_9DEIO</name>
<comment type="caution">
    <text evidence="2">The sequence shown here is derived from an EMBL/GenBank/DDBJ whole genome shotgun (WGS) entry which is preliminary data.</text>
</comment>
<sequence length="105" mass="11735">MDNETQRRVELEVQIARDERAYQRGMLDVREQAPLLHFRCHTGPAFTADTLLSGMHKVSENKAYQMLQAIEETEILLRHMAQHHRSLGAPGGPGPGAGATQPPHE</sequence>
<feature type="region of interest" description="Disordered" evidence="1">
    <location>
        <begin position="82"/>
        <end position="105"/>
    </location>
</feature>
<reference evidence="3" key="1">
    <citation type="journal article" date="2019" name="Int. J. Syst. Evol. Microbiol.">
        <title>The Global Catalogue of Microorganisms (GCM) 10K type strain sequencing project: providing services to taxonomists for standard genome sequencing and annotation.</title>
        <authorList>
            <consortium name="The Broad Institute Genomics Platform"/>
            <consortium name="The Broad Institute Genome Sequencing Center for Infectious Disease"/>
            <person name="Wu L."/>
            <person name="Ma J."/>
        </authorList>
    </citation>
    <scope>NUCLEOTIDE SEQUENCE [LARGE SCALE GENOMIC DNA]</scope>
    <source>
        <strain evidence="3">CCUG 55995</strain>
    </source>
</reference>
<gene>
    <name evidence="2" type="ORF">ACFO0D_10970</name>
</gene>
<protein>
    <submittedName>
        <fullName evidence="2">Uncharacterized protein</fullName>
    </submittedName>
</protein>
<evidence type="ECO:0000313" key="3">
    <source>
        <dbReference type="Proteomes" id="UP001595952"/>
    </source>
</evidence>
<dbReference type="RefSeq" id="WP_380061863.1">
    <property type="nucleotide sequence ID" value="NZ_JBHSEI010000007.1"/>
</dbReference>
<dbReference type="EMBL" id="JBHSEI010000007">
    <property type="protein sequence ID" value="MFC4638860.1"/>
    <property type="molecule type" value="Genomic_DNA"/>
</dbReference>
<keyword evidence="3" id="KW-1185">Reference proteome</keyword>
<accession>A0ABV9IAY4</accession>